<feature type="region of interest" description="Disordered" evidence="1">
    <location>
        <begin position="338"/>
        <end position="360"/>
    </location>
</feature>
<evidence type="ECO:0000313" key="2">
    <source>
        <dbReference type="EMBL" id="KAK9422890.1"/>
    </source>
</evidence>
<reference evidence="2 3" key="1">
    <citation type="journal article" date="2024" name="J. Plant Pathol.">
        <title>Sequence and assembly of the genome of Seiridium unicorne, isolate CBS 538.82, causal agent of cypress canker disease.</title>
        <authorList>
            <person name="Scali E."/>
            <person name="Rocca G.D."/>
            <person name="Danti R."/>
            <person name="Garbelotto M."/>
            <person name="Barberini S."/>
            <person name="Baroncelli R."/>
            <person name="Emiliani G."/>
        </authorList>
    </citation>
    <scope>NUCLEOTIDE SEQUENCE [LARGE SCALE GENOMIC DNA]</scope>
    <source>
        <strain evidence="2 3">BM-138-508</strain>
    </source>
</reference>
<evidence type="ECO:0000256" key="1">
    <source>
        <dbReference type="SAM" id="MobiDB-lite"/>
    </source>
</evidence>
<proteinExistence type="predicted"/>
<keyword evidence="2" id="KW-0034">Amyloid</keyword>
<keyword evidence="3" id="KW-1185">Reference proteome</keyword>
<dbReference type="EMBL" id="JARVKF010000101">
    <property type="protein sequence ID" value="KAK9422890.1"/>
    <property type="molecule type" value="Genomic_DNA"/>
</dbReference>
<accession>A0ABR2V7J6</accession>
<sequence>MQAQPHLLFVKTSGSPTSSLHDMGIMDPISLTLGILPLLGAAVKAYIAINEKIKICRHYCREIRRVRAAFEGQKSIFLNEVHLLIQPAVKDNRFVDGMLKDPAHPKWTCKVLAGDLRKALAGSYDSCMNTIAAIGEEIEELEESLQDFAKFIQKRNKGESVGDTARRLRTAIRISFDRSELERIIGVLRASNDDLRRLRKQSKELNKPFPKTTKLVQSNKQLPQEYGEFRSVKKASRAFHMALQSLFCSRGSQSAGMQQNKHSVRLFLNAKVDQDVYLDVVIACYGHGLMQRGIMNASLKKLQVRSRKIEWFNTMPVTPSVSTASSRVDQGRCKRPRVHFADDKPTSSAAGLATSQVENASPTTPLAVSDICGSLDHARSPSPAGMSDYLGDVDSCCQENFRHSFYLQEIAAHKAVPMDEILDGSIERSLTVVEQLKTARNLIAAVLKFHATPWLDDYFSLRDLCFFQIDNNIFRSLQTLHISVELIAEGNTALLDAEDTSMAGVDQSSSTQRLDGETLQNVWEEAKLTYGVRNMTLWSLGIILLQIGSWSKIEAPDDVLAVRKLSSQMSKLGPKYQRLTKQCLDCDFGYGEDLSKPRLQQAVYETLVVELSSMIKSLDLDDTD</sequence>
<keyword evidence="2" id="KW-0640">Prion</keyword>
<dbReference type="PANTHER" id="PTHR35186">
    <property type="entry name" value="ANK_REP_REGION DOMAIN-CONTAINING PROTEIN"/>
    <property type="match status" value="1"/>
</dbReference>
<gene>
    <name evidence="2" type="ORF">SUNI508_04557</name>
</gene>
<comment type="caution">
    <text evidence="2">The sequence shown here is derived from an EMBL/GenBank/DDBJ whole genome shotgun (WGS) entry which is preliminary data.</text>
</comment>
<dbReference type="PANTHER" id="PTHR35186:SF4">
    <property type="entry name" value="PRION-INHIBITION AND PROPAGATION HELO DOMAIN-CONTAINING PROTEIN"/>
    <property type="match status" value="1"/>
</dbReference>
<name>A0ABR2V7J6_9PEZI</name>
<protein>
    <submittedName>
        <fullName evidence="2">Prion-inhibition and propagation HeLo domain-containing protein</fullName>
    </submittedName>
</protein>
<feature type="compositionally biased region" description="Polar residues" evidence="1">
    <location>
        <begin position="346"/>
        <end position="360"/>
    </location>
</feature>
<organism evidence="2 3">
    <name type="scientific">Seiridium unicorne</name>
    <dbReference type="NCBI Taxonomy" id="138068"/>
    <lineage>
        <taxon>Eukaryota</taxon>
        <taxon>Fungi</taxon>
        <taxon>Dikarya</taxon>
        <taxon>Ascomycota</taxon>
        <taxon>Pezizomycotina</taxon>
        <taxon>Sordariomycetes</taxon>
        <taxon>Xylariomycetidae</taxon>
        <taxon>Amphisphaeriales</taxon>
        <taxon>Sporocadaceae</taxon>
        <taxon>Seiridium</taxon>
    </lineage>
</organism>
<evidence type="ECO:0000313" key="3">
    <source>
        <dbReference type="Proteomes" id="UP001408356"/>
    </source>
</evidence>
<dbReference type="Proteomes" id="UP001408356">
    <property type="component" value="Unassembled WGS sequence"/>
</dbReference>